<evidence type="ECO:0000256" key="3">
    <source>
        <dbReference type="ARBA" id="ARBA00022475"/>
    </source>
</evidence>
<dbReference type="PANTHER" id="PTHR42865">
    <property type="entry name" value="PROTON/GLUTAMATE-ASPARTATE SYMPORTER"/>
    <property type="match status" value="1"/>
</dbReference>
<dbReference type="RefSeq" id="WP_181750231.1">
    <property type="nucleotide sequence ID" value="NZ_JACEIQ010000001.1"/>
</dbReference>
<dbReference type="AlphaFoldDB" id="A0A7W1WN98"/>
<dbReference type="FunFam" id="1.10.3860.10:FF:000001">
    <property type="entry name" value="C4-dicarboxylate transport protein"/>
    <property type="match status" value="1"/>
</dbReference>
<evidence type="ECO:0000313" key="9">
    <source>
        <dbReference type="EMBL" id="MBA4493012.1"/>
    </source>
</evidence>
<gene>
    <name evidence="9" type="ORF">H1191_01615</name>
</gene>
<evidence type="ECO:0000256" key="7">
    <source>
        <dbReference type="ARBA" id="ARBA00023136"/>
    </source>
</evidence>
<evidence type="ECO:0000313" key="10">
    <source>
        <dbReference type="Proteomes" id="UP000535491"/>
    </source>
</evidence>
<dbReference type="GO" id="GO:0070778">
    <property type="term" value="P:L-aspartate transmembrane transport"/>
    <property type="evidence" value="ECO:0007669"/>
    <property type="project" value="TreeGrafter"/>
</dbReference>
<organism evidence="9 10">
    <name type="scientific">Paenactinomyces guangxiensis</name>
    <dbReference type="NCBI Taxonomy" id="1490290"/>
    <lineage>
        <taxon>Bacteria</taxon>
        <taxon>Bacillati</taxon>
        <taxon>Bacillota</taxon>
        <taxon>Bacilli</taxon>
        <taxon>Bacillales</taxon>
        <taxon>Thermoactinomycetaceae</taxon>
        <taxon>Paenactinomyces</taxon>
    </lineage>
</organism>
<proteinExistence type="predicted"/>
<keyword evidence="4 8" id="KW-0812">Transmembrane</keyword>
<evidence type="ECO:0000256" key="1">
    <source>
        <dbReference type="ARBA" id="ARBA00004651"/>
    </source>
</evidence>
<accession>A0A7W1WN98</accession>
<dbReference type="PROSITE" id="PS00714">
    <property type="entry name" value="NA_DICARBOXYL_SYMP_2"/>
    <property type="match status" value="1"/>
</dbReference>
<name>A0A7W1WN98_9BACL</name>
<evidence type="ECO:0000256" key="5">
    <source>
        <dbReference type="ARBA" id="ARBA00022847"/>
    </source>
</evidence>
<sequence length="430" mass="46892">MKKIFKNLTFQVLTAIVLAVIIGVLWPDTAEEMKPLATLFINLIKMVIAPIIFLTIVLGIANMGDMKKVGRVGGKALLYFEIVTTLALLIGLLVANMVQPGAGLNADTLQKGDVSEYTAKGEQMDWVDFFIHIVPSNAFKAFAEGDILQVVFFAVIFGFAMATLGEKVKKPILDILEKLSQVFFKIIGMVMRIAPIGAFGGMAFTIGKYGLSSMIPLAKLMLSVYITMALFIFVVLAAICRVYKFSLLKYLRYIKEELLIVLGTSSSESVLPRMLDKMEKYGCSKSVTGLVIPTGYSFNLDGTSIYLSMAAIFLAQVFNIDLTIWQQITIIGILMITSKGAAGVTGSGFIVLASTLAAMKTIPLEGLALLLGVDRFMSEARAITNLIGNGIATIVVAKSEQEFNEEKYTQANLKLKKKTPGFKSTQQTDF</sequence>
<comment type="caution">
    <text evidence="9">The sequence shown here is derived from an EMBL/GenBank/DDBJ whole genome shotgun (WGS) entry which is preliminary data.</text>
</comment>
<keyword evidence="7 8" id="KW-0472">Membrane</keyword>
<dbReference type="PRINTS" id="PR00173">
    <property type="entry name" value="EDTRNSPORT"/>
</dbReference>
<dbReference type="Gene3D" id="1.10.3860.10">
    <property type="entry name" value="Sodium:dicarboxylate symporter"/>
    <property type="match status" value="1"/>
</dbReference>
<dbReference type="EMBL" id="JACEIQ010000001">
    <property type="protein sequence ID" value="MBA4493012.1"/>
    <property type="molecule type" value="Genomic_DNA"/>
</dbReference>
<dbReference type="Proteomes" id="UP000535491">
    <property type="component" value="Unassembled WGS sequence"/>
</dbReference>
<evidence type="ECO:0000256" key="4">
    <source>
        <dbReference type="ARBA" id="ARBA00022692"/>
    </source>
</evidence>
<feature type="transmembrane region" description="Helical" evidence="8">
    <location>
        <begin position="39"/>
        <end position="64"/>
    </location>
</feature>
<dbReference type="GO" id="GO:0015138">
    <property type="term" value="F:fumarate transmembrane transporter activity"/>
    <property type="evidence" value="ECO:0007669"/>
    <property type="project" value="TreeGrafter"/>
</dbReference>
<feature type="transmembrane region" description="Helical" evidence="8">
    <location>
        <begin position="147"/>
        <end position="165"/>
    </location>
</feature>
<dbReference type="InterPro" id="IPR018107">
    <property type="entry name" value="Na-dicarboxylate_symporter_CS"/>
</dbReference>
<comment type="subcellular location">
    <subcellularLocation>
        <location evidence="1">Cell membrane</location>
        <topology evidence="1">Multi-pass membrane protein</topology>
    </subcellularLocation>
</comment>
<protein>
    <submittedName>
        <fullName evidence="9">Dicarboxylate/amino acid:cation symporter</fullName>
    </submittedName>
</protein>
<dbReference type="Pfam" id="PF00375">
    <property type="entry name" value="SDF"/>
    <property type="match status" value="1"/>
</dbReference>
<feature type="transmembrane region" description="Helical" evidence="8">
    <location>
        <begin position="7"/>
        <end position="27"/>
    </location>
</feature>
<dbReference type="InterPro" id="IPR036458">
    <property type="entry name" value="Na:dicarbo_symporter_sf"/>
</dbReference>
<keyword evidence="3" id="KW-1003">Cell membrane</keyword>
<keyword evidence="6 8" id="KW-1133">Transmembrane helix</keyword>
<dbReference type="GO" id="GO:0015141">
    <property type="term" value="F:succinate transmembrane transporter activity"/>
    <property type="evidence" value="ECO:0007669"/>
    <property type="project" value="TreeGrafter"/>
</dbReference>
<evidence type="ECO:0000256" key="8">
    <source>
        <dbReference type="SAM" id="Phobius"/>
    </source>
</evidence>
<evidence type="ECO:0000256" key="2">
    <source>
        <dbReference type="ARBA" id="ARBA00022448"/>
    </source>
</evidence>
<dbReference type="GO" id="GO:0015366">
    <property type="term" value="F:malate:proton symporter activity"/>
    <property type="evidence" value="ECO:0007669"/>
    <property type="project" value="TreeGrafter"/>
</dbReference>
<feature type="transmembrane region" description="Helical" evidence="8">
    <location>
        <begin position="76"/>
        <end position="95"/>
    </location>
</feature>
<keyword evidence="10" id="KW-1185">Reference proteome</keyword>
<keyword evidence="5" id="KW-0769">Symport</keyword>
<dbReference type="NCBIfam" id="NF002461">
    <property type="entry name" value="PRK01663.1"/>
    <property type="match status" value="1"/>
</dbReference>
<feature type="transmembrane region" description="Helical" evidence="8">
    <location>
        <begin position="186"/>
        <end position="210"/>
    </location>
</feature>
<dbReference type="PANTHER" id="PTHR42865:SF1">
    <property type="entry name" value="AEROBIC C4-DICARBOXYLATE TRANSPORT PROTEIN"/>
    <property type="match status" value="1"/>
</dbReference>
<reference evidence="9 10" key="1">
    <citation type="submission" date="2020-07" db="EMBL/GenBank/DDBJ databases">
        <authorList>
            <person name="Feng H."/>
        </authorList>
    </citation>
    <scope>NUCLEOTIDE SEQUENCE [LARGE SCALE GENOMIC DNA]</scope>
    <source>
        <strain evidence="10">s-10</strain>
    </source>
</reference>
<evidence type="ECO:0000256" key="6">
    <source>
        <dbReference type="ARBA" id="ARBA00022989"/>
    </source>
</evidence>
<keyword evidence="2" id="KW-0813">Transport</keyword>
<dbReference type="SUPFAM" id="SSF118215">
    <property type="entry name" value="Proton glutamate symport protein"/>
    <property type="match status" value="1"/>
</dbReference>
<dbReference type="InterPro" id="IPR001991">
    <property type="entry name" value="Na-dicarboxylate_symporter"/>
</dbReference>
<dbReference type="GO" id="GO:0005886">
    <property type="term" value="C:plasma membrane"/>
    <property type="evidence" value="ECO:0007669"/>
    <property type="project" value="UniProtKB-SubCell"/>
</dbReference>
<feature type="transmembrane region" description="Helical" evidence="8">
    <location>
        <begin position="222"/>
        <end position="243"/>
    </location>
</feature>